<evidence type="ECO:0000313" key="3">
    <source>
        <dbReference type="EMBL" id="MFB9886555.1"/>
    </source>
</evidence>
<dbReference type="Gene3D" id="3.10.350.10">
    <property type="entry name" value="LysM domain"/>
    <property type="match status" value="1"/>
</dbReference>
<protein>
    <submittedName>
        <fullName evidence="3">LysM peptidoglycan-binding domain-containing M23 family metallopeptidase</fullName>
    </submittedName>
</protein>
<keyword evidence="1" id="KW-0732">Signal</keyword>
<feature type="chain" id="PRO_5045336663" evidence="1">
    <location>
        <begin position="19"/>
        <end position="203"/>
    </location>
</feature>
<evidence type="ECO:0000256" key="1">
    <source>
        <dbReference type="SAM" id="SignalP"/>
    </source>
</evidence>
<dbReference type="PANTHER" id="PTHR21666">
    <property type="entry name" value="PEPTIDASE-RELATED"/>
    <property type="match status" value="1"/>
</dbReference>
<dbReference type="InterPro" id="IPR036779">
    <property type="entry name" value="LysM_dom_sf"/>
</dbReference>
<dbReference type="PROSITE" id="PS51782">
    <property type="entry name" value="LYSM"/>
    <property type="match status" value="1"/>
</dbReference>
<keyword evidence="4" id="KW-1185">Reference proteome</keyword>
<dbReference type="RefSeq" id="WP_051527489.1">
    <property type="nucleotide sequence ID" value="NZ_JBHLZN010000002.1"/>
</dbReference>
<reference evidence="3 4" key="1">
    <citation type="submission" date="2024-09" db="EMBL/GenBank/DDBJ databases">
        <authorList>
            <person name="Sun Q."/>
            <person name="Mori K."/>
        </authorList>
    </citation>
    <scope>NUCLEOTIDE SEQUENCE [LARGE SCALE GENOMIC DNA]</scope>
    <source>
        <strain evidence="3 4">ATCC 51285</strain>
    </source>
</reference>
<accession>A0ABV5ZBC7</accession>
<feature type="domain" description="LysM" evidence="2">
    <location>
        <begin position="32"/>
        <end position="76"/>
    </location>
</feature>
<evidence type="ECO:0000313" key="4">
    <source>
        <dbReference type="Proteomes" id="UP001589628"/>
    </source>
</evidence>
<dbReference type="EMBL" id="JBHLZN010000002">
    <property type="protein sequence ID" value="MFB9886555.1"/>
    <property type="molecule type" value="Genomic_DNA"/>
</dbReference>
<dbReference type="Proteomes" id="UP001589628">
    <property type="component" value="Unassembled WGS sequence"/>
</dbReference>
<dbReference type="CDD" id="cd00118">
    <property type="entry name" value="LysM"/>
    <property type="match status" value="1"/>
</dbReference>
<evidence type="ECO:0000259" key="2">
    <source>
        <dbReference type="PROSITE" id="PS51782"/>
    </source>
</evidence>
<feature type="signal peptide" evidence="1">
    <location>
        <begin position="1"/>
        <end position="18"/>
    </location>
</feature>
<dbReference type="Gene3D" id="2.70.70.10">
    <property type="entry name" value="Glucose Permease (Domain IIA)"/>
    <property type="match status" value="1"/>
</dbReference>
<comment type="caution">
    <text evidence="3">The sequence shown here is derived from an EMBL/GenBank/DDBJ whole genome shotgun (WGS) entry which is preliminary data.</text>
</comment>
<dbReference type="PANTHER" id="PTHR21666:SF270">
    <property type="entry name" value="MUREIN HYDROLASE ACTIVATOR ENVC"/>
    <property type="match status" value="1"/>
</dbReference>
<organism evidence="3 4">
    <name type="scientific">Balneatrix alpica</name>
    <dbReference type="NCBI Taxonomy" id="75684"/>
    <lineage>
        <taxon>Bacteria</taxon>
        <taxon>Pseudomonadati</taxon>
        <taxon>Pseudomonadota</taxon>
        <taxon>Gammaproteobacteria</taxon>
        <taxon>Oceanospirillales</taxon>
        <taxon>Balneatrichaceae</taxon>
        <taxon>Balneatrix</taxon>
    </lineage>
</organism>
<gene>
    <name evidence="3" type="ORF">ACFFLH_09045</name>
</gene>
<dbReference type="InterPro" id="IPR018392">
    <property type="entry name" value="LysM"/>
</dbReference>
<proteinExistence type="predicted"/>
<dbReference type="InterPro" id="IPR016047">
    <property type="entry name" value="M23ase_b-sheet_dom"/>
</dbReference>
<dbReference type="Pfam" id="PF01476">
    <property type="entry name" value="LysM"/>
    <property type="match status" value="1"/>
</dbReference>
<sequence>MKGLPALILLAALLSLLAGCSSSPQRPDGPTQVYEVQAGDTFYSIARRYGMSVSQLLALNPDVEPEHLEVGQRLYVPDVQIGRFRYPVQRPQVSSNYGPRDGRLHKGVDFRGPDGTPILAAAPGTVSFSGSMRGYGHVIIIDHPNGFQSLYAHNQANLVSKGTRVDQGETIAKMGRSGRASGSHVHFELRHRNRVLNPLPLLE</sequence>
<dbReference type="Pfam" id="PF01551">
    <property type="entry name" value="Peptidase_M23"/>
    <property type="match status" value="1"/>
</dbReference>
<dbReference type="InterPro" id="IPR011055">
    <property type="entry name" value="Dup_hybrid_motif"/>
</dbReference>
<dbReference type="SUPFAM" id="SSF51261">
    <property type="entry name" value="Duplicated hybrid motif"/>
    <property type="match status" value="1"/>
</dbReference>
<dbReference type="SMART" id="SM00257">
    <property type="entry name" value="LysM"/>
    <property type="match status" value="1"/>
</dbReference>
<name>A0ABV5ZBC7_9GAMM</name>
<dbReference type="PROSITE" id="PS51257">
    <property type="entry name" value="PROKAR_LIPOPROTEIN"/>
    <property type="match status" value="1"/>
</dbReference>
<dbReference type="InterPro" id="IPR050570">
    <property type="entry name" value="Cell_wall_metabolism_enzyme"/>
</dbReference>
<dbReference type="CDD" id="cd12797">
    <property type="entry name" value="M23_peptidase"/>
    <property type="match status" value="1"/>
</dbReference>